<comment type="subcellular location">
    <subcellularLocation>
        <location evidence="1">Cell envelope</location>
    </subcellularLocation>
</comment>
<dbReference type="PANTHER" id="PTHR46847">
    <property type="entry name" value="D-ALLOSE-BINDING PERIPLASMIC PROTEIN-RELATED"/>
    <property type="match status" value="1"/>
</dbReference>
<evidence type="ECO:0000313" key="6">
    <source>
        <dbReference type="EMBL" id="TDW26092.1"/>
    </source>
</evidence>
<dbReference type="GO" id="GO:0030246">
    <property type="term" value="F:carbohydrate binding"/>
    <property type="evidence" value="ECO:0007669"/>
    <property type="project" value="UniProtKB-ARBA"/>
</dbReference>
<sequence length="324" mass="36131">MIFLKIKKISILLLSVCMIVCVSSCVNSTSHHQYYIAVIPKQGRSSFFREVASGVNTAATEYNVRTTFEGAQNEEDYDTQNDLIRRAINAKADAIVISAIDENKSNELLEQAVKEGIIVITIDSGVTYEGVSQHIGTDNVESGRIAARELRAMENGQLNIGIVNFEKHTKNAIERERGFLEEIMKHADVRIIDSVSTVSNASEAADATKQMIADNPTINAVVAFNEYTSLGVGYSIRELNNKNLIHVVAFDNNAESIGMIENGEIDRLIVQNPFAMGYLSIESAVKELEKRDSITLEQYTEVLVVNRSNLYEYENQKFVFPFED</sequence>
<dbReference type="SUPFAM" id="SSF53822">
    <property type="entry name" value="Periplasmic binding protein-like I"/>
    <property type="match status" value="1"/>
</dbReference>
<dbReference type="InterPro" id="IPR025997">
    <property type="entry name" value="SBP_2_dom"/>
</dbReference>
<evidence type="ECO:0000256" key="3">
    <source>
        <dbReference type="ARBA" id="ARBA00022729"/>
    </source>
</evidence>
<reference evidence="6 7" key="1">
    <citation type="submission" date="2019-03" db="EMBL/GenBank/DDBJ databases">
        <title>Genomic Encyclopedia of Type Strains, Phase IV (KMG-IV): sequencing the most valuable type-strain genomes for metagenomic binning, comparative biology and taxonomic classification.</title>
        <authorList>
            <person name="Goeker M."/>
        </authorList>
    </citation>
    <scope>NUCLEOTIDE SEQUENCE [LARGE SCALE GENOMIC DNA]</scope>
    <source>
        <strain evidence="6 7">DSM 28867</strain>
    </source>
</reference>
<name>A0A4R8A651_9FIRM</name>
<evidence type="ECO:0000313" key="7">
    <source>
        <dbReference type="Proteomes" id="UP000294743"/>
    </source>
</evidence>
<dbReference type="AlphaFoldDB" id="A0A4R8A651"/>
<dbReference type="Proteomes" id="UP000294743">
    <property type="component" value="Unassembled WGS sequence"/>
</dbReference>
<evidence type="ECO:0000259" key="5">
    <source>
        <dbReference type="Pfam" id="PF13407"/>
    </source>
</evidence>
<dbReference type="Pfam" id="PF13407">
    <property type="entry name" value="Peripla_BP_4"/>
    <property type="match status" value="1"/>
</dbReference>
<protein>
    <submittedName>
        <fullName evidence="6">Ribose transport system substrate-binding protein</fullName>
    </submittedName>
</protein>
<dbReference type="PANTHER" id="PTHR46847:SF1">
    <property type="entry name" value="D-ALLOSE-BINDING PERIPLASMIC PROTEIN-RELATED"/>
    <property type="match status" value="1"/>
</dbReference>
<comment type="similarity">
    <text evidence="2">Belongs to the bacterial solute-binding protein 2 family.</text>
</comment>
<feature type="signal peptide" evidence="4">
    <location>
        <begin position="1"/>
        <end position="28"/>
    </location>
</feature>
<organism evidence="6 7">
    <name type="scientific">Breznakia blatticola</name>
    <dbReference type="NCBI Taxonomy" id="1754012"/>
    <lineage>
        <taxon>Bacteria</taxon>
        <taxon>Bacillati</taxon>
        <taxon>Bacillota</taxon>
        <taxon>Erysipelotrichia</taxon>
        <taxon>Erysipelotrichales</taxon>
        <taxon>Erysipelotrichaceae</taxon>
        <taxon>Breznakia</taxon>
    </lineage>
</organism>
<keyword evidence="7" id="KW-1185">Reference proteome</keyword>
<dbReference type="EMBL" id="SODD01000002">
    <property type="protein sequence ID" value="TDW26092.1"/>
    <property type="molecule type" value="Genomic_DNA"/>
</dbReference>
<evidence type="ECO:0000256" key="4">
    <source>
        <dbReference type="SAM" id="SignalP"/>
    </source>
</evidence>
<dbReference type="Gene3D" id="3.40.50.2300">
    <property type="match status" value="2"/>
</dbReference>
<dbReference type="InterPro" id="IPR028082">
    <property type="entry name" value="Peripla_BP_I"/>
</dbReference>
<feature type="chain" id="PRO_5038575701" evidence="4">
    <location>
        <begin position="29"/>
        <end position="324"/>
    </location>
</feature>
<accession>A0A4R8A651</accession>
<proteinExistence type="inferred from homology"/>
<keyword evidence="3 4" id="KW-0732">Signal</keyword>
<feature type="domain" description="Periplasmic binding protein" evidence="5">
    <location>
        <begin position="36"/>
        <end position="290"/>
    </location>
</feature>
<comment type="caution">
    <text evidence="6">The sequence shown here is derived from an EMBL/GenBank/DDBJ whole genome shotgun (WGS) entry which is preliminary data.</text>
</comment>
<evidence type="ECO:0000256" key="1">
    <source>
        <dbReference type="ARBA" id="ARBA00004196"/>
    </source>
</evidence>
<dbReference type="OrthoDB" id="569491at2"/>
<evidence type="ECO:0000256" key="2">
    <source>
        <dbReference type="ARBA" id="ARBA00007639"/>
    </source>
</evidence>
<dbReference type="GO" id="GO:0030313">
    <property type="term" value="C:cell envelope"/>
    <property type="evidence" value="ECO:0007669"/>
    <property type="project" value="UniProtKB-SubCell"/>
</dbReference>
<gene>
    <name evidence="6" type="ORF">EDD63_102113</name>
</gene>